<feature type="coiled-coil region" evidence="1">
    <location>
        <begin position="166"/>
        <end position="193"/>
    </location>
</feature>
<feature type="compositionally biased region" description="Basic and acidic residues" evidence="2">
    <location>
        <begin position="113"/>
        <end position="123"/>
    </location>
</feature>
<dbReference type="AlphaFoldDB" id="A0A235B4L2"/>
<sequence length="195" mass="22853">MEEKNDRLKQLRFKARVRKAQIADLWKMLSKRAKIILCSLAGVFLLAVLLLIVSFGSNSAEETAIDFYQAVYVEGDSEAAKELLYTVKELDEMSKTERYELMDSLNAEIKEAMKQSPKEKRDSSVLIGEDPSEGQTDAQRTYYIHRSADDRDFYIRVNHYDGDWKVEKYKQEDSEYEELIEEYEDLKENMKEIHP</sequence>
<evidence type="ECO:0000256" key="1">
    <source>
        <dbReference type="SAM" id="Coils"/>
    </source>
</evidence>
<gene>
    <name evidence="3" type="ORF">CHM34_13235</name>
</gene>
<evidence type="ECO:0000313" key="4">
    <source>
        <dbReference type="Proteomes" id="UP000215459"/>
    </source>
</evidence>
<evidence type="ECO:0008006" key="5">
    <source>
        <dbReference type="Google" id="ProtNLM"/>
    </source>
</evidence>
<evidence type="ECO:0000256" key="2">
    <source>
        <dbReference type="SAM" id="MobiDB-lite"/>
    </source>
</evidence>
<keyword evidence="1" id="KW-0175">Coiled coil</keyword>
<dbReference type="EMBL" id="NOWF01000008">
    <property type="protein sequence ID" value="OYD06899.1"/>
    <property type="molecule type" value="Genomic_DNA"/>
</dbReference>
<protein>
    <recommendedName>
        <fullName evidence="5">DUF4878 domain-containing protein</fullName>
    </recommendedName>
</protein>
<comment type="caution">
    <text evidence="3">The sequence shown here is derived from an EMBL/GenBank/DDBJ whole genome shotgun (WGS) entry which is preliminary data.</text>
</comment>
<dbReference type="Proteomes" id="UP000215459">
    <property type="component" value="Unassembled WGS sequence"/>
</dbReference>
<name>A0A235B4L2_9BACL</name>
<keyword evidence="4" id="KW-1185">Reference proteome</keyword>
<evidence type="ECO:0000313" key="3">
    <source>
        <dbReference type="EMBL" id="OYD06899.1"/>
    </source>
</evidence>
<organism evidence="3 4">
    <name type="scientific">Paludifilum halophilum</name>
    <dbReference type="NCBI Taxonomy" id="1642702"/>
    <lineage>
        <taxon>Bacteria</taxon>
        <taxon>Bacillati</taxon>
        <taxon>Bacillota</taxon>
        <taxon>Bacilli</taxon>
        <taxon>Bacillales</taxon>
        <taxon>Thermoactinomycetaceae</taxon>
        <taxon>Paludifilum</taxon>
    </lineage>
</organism>
<proteinExistence type="predicted"/>
<dbReference type="Gene3D" id="3.10.450.50">
    <property type="match status" value="1"/>
</dbReference>
<feature type="region of interest" description="Disordered" evidence="2">
    <location>
        <begin position="113"/>
        <end position="134"/>
    </location>
</feature>
<dbReference type="RefSeq" id="WP_094265098.1">
    <property type="nucleotide sequence ID" value="NZ_NOWF01000008.1"/>
</dbReference>
<reference evidence="3 4" key="1">
    <citation type="submission" date="2017-07" db="EMBL/GenBank/DDBJ databases">
        <title>The genome sequence of Paludifilum halophilum highlights mechanisms for microbial adaptation to high salt environemnts.</title>
        <authorList>
            <person name="Belbahri L."/>
        </authorList>
    </citation>
    <scope>NUCLEOTIDE SEQUENCE [LARGE SCALE GENOMIC DNA]</scope>
    <source>
        <strain evidence="3 4">DSM 102817</strain>
    </source>
</reference>
<accession>A0A235B4L2</accession>